<dbReference type="Proteomes" id="UP000037600">
    <property type="component" value="Unassembled WGS sequence"/>
</dbReference>
<proteinExistence type="predicted"/>
<protein>
    <submittedName>
        <fullName evidence="2">Pyridoxamine 5'-phosphate oxidase</fullName>
    </submittedName>
</protein>
<dbReference type="PANTHER" id="PTHR39336">
    <property type="entry name" value="PYRIDOXAMINE PHOSPHATE OXIDASE FAMILY PROTEIN (AFU_ORTHOLOGUE AFUA_6G11440)"/>
    <property type="match status" value="1"/>
</dbReference>
<comment type="caution">
    <text evidence="2">The sequence shown here is derived from an EMBL/GenBank/DDBJ whole genome shotgun (WGS) entry which is preliminary data.</text>
</comment>
<feature type="domain" description="Pyridoxamine 5'-phosphate oxidase N-terminal" evidence="1">
    <location>
        <begin position="9"/>
        <end position="128"/>
    </location>
</feature>
<dbReference type="PANTHER" id="PTHR39336:SF1">
    <property type="entry name" value="PYRIDOXAMINE PHOSPHATE OXIDASE FAMILY PROTEIN (AFU_ORTHOLOGUE AFUA_6G11440)"/>
    <property type="match status" value="1"/>
</dbReference>
<organism evidence="2 3">
    <name type="scientific">Catenovulum maritimum</name>
    <dbReference type="NCBI Taxonomy" id="1513271"/>
    <lineage>
        <taxon>Bacteria</taxon>
        <taxon>Pseudomonadati</taxon>
        <taxon>Pseudomonadota</taxon>
        <taxon>Gammaproteobacteria</taxon>
        <taxon>Alteromonadales</taxon>
        <taxon>Alteromonadaceae</taxon>
        <taxon>Catenovulum</taxon>
    </lineage>
</organism>
<evidence type="ECO:0000259" key="1">
    <source>
        <dbReference type="Pfam" id="PF01243"/>
    </source>
</evidence>
<reference evidence="2 3" key="1">
    <citation type="submission" date="2015-04" db="EMBL/GenBank/DDBJ databases">
        <title>Draft Genome Sequence of the Novel Agar-Digesting Marine Bacterium Q1.</title>
        <authorList>
            <person name="Li Y."/>
            <person name="Li D."/>
            <person name="Chen G."/>
            <person name="Du Z."/>
        </authorList>
    </citation>
    <scope>NUCLEOTIDE SEQUENCE [LARGE SCALE GENOMIC DNA]</scope>
    <source>
        <strain evidence="2 3">Q1</strain>
    </source>
</reference>
<dbReference type="PATRIC" id="fig|1513271.3.peg.1481"/>
<sequence>MGQQFEQLNDKHIEFIGQQKIYFVATAAQTGRVNLSPKGGDSLRVISPKKIAWLNLTGSGNESAAHVLSDPRMTIMFCAFEGTPLILRAYGTAKALHKADPNWHEYLAMFPQSVAARQIFILDIDLVQSSCGMSVPYFEYQADRQDLANWSERQGEAGIEKYWLKKNQTSIDGFESDIAELSGLSQVTE</sequence>
<dbReference type="AlphaFoldDB" id="A0A0J8GYH9"/>
<dbReference type="STRING" id="1513271.XM47_07235"/>
<name>A0A0J8GYH9_9ALTE</name>
<dbReference type="OrthoDB" id="115989at2"/>
<evidence type="ECO:0000313" key="3">
    <source>
        <dbReference type="Proteomes" id="UP000037600"/>
    </source>
</evidence>
<evidence type="ECO:0000313" key="2">
    <source>
        <dbReference type="EMBL" id="KMT65788.1"/>
    </source>
</evidence>
<dbReference type="InterPro" id="IPR012349">
    <property type="entry name" value="Split_barrel_FMN-bd"/>
</dbReference>
<dbReference type="InterPro" id="IPR011576">
    <property type="entry name" value="Pyridox_Oxase_N"/>
</dbReference>
<dbReference type="Gene3D" id="2.30.110.10">
    <property type="entry name" value="Electron Transport, Fmn-binding Protein, Chain A"/>
    <property type="match status" value="1"/>
</dbReference>
<dbReference type="EMBL" id="LAZL01000009">
    <property type="protein sequence ID" value="KMT65788.1"/>
    <property type="molecule type" value="Genomic_DNA"/>
</dbReference>
<dbReference type="Pfam" id="PF01243">
    <property type="entry name" value="PNPOx_N"/>
    <property type="match status" value="1"/>
</dbReference>
<accession>A0A0J8GYH9</accession>
<gene>
    <name evidence="2" type="ORF">XM47_07235</name>
</gene>
<dbReference type="RefSeq" id="WP_048691167.1">
    <property type="nucleotide sequence ID" value="NZ_KQ130486.1"/>
</dbReference>
<keyword evidence="3" id="KW-1185">Reference proteome</keyword>
<dbReference type="SUPFAM" id="SSF50475">
    <property type="entry name" value="FMN-binding split barrel"/>
    <property type="match status" value="1"/>
</dbReference>